<evidence type="ECO:0000256" key="2">
    <source>
        <dbReference type="ARBA" id="ARBA00011901"/>
    </source>
</evidence>
<dbReference type="Pfam" id="PF01520">
    <property type="entry name" value="Amidase_3"/>
    <property type="match status" value="1"/>
</dbReference>
<dbReference type="InterPro" id="IPR008756">
    <property type="entry name" value="Peptidase_M56"/>
</dbReference>
<keyword evidence="4" id="KW-1133">Transmembrane helix</keyword>
<comment type="catalytic activity">
    <reaction evidence="1">
        <text>Hydrolyzes the link between N-acetylmuramoyl residues and L-amino acid residues in certain cell-wall glycopeptides.</text>
        <dbReference type="EC" id="3.5.1.28"/>
    </reaction>
</comment>
<evidence type="ECO:0000256" key="3">
    <source>
        <dbReference type="ARBA" id="ARBA00022801"/>
    </source>
</evidence>
<evidence type="ECO:0000313" key="7">
    <source>
        <dbReference type="Proteomes" id="UP000192277"/>
    </source>
</evidence>
<protein>
    <recommendedName>
        <fullName evidence="2">N-acetylmuramoyl-L-alanine amidase</fullName>
        <ecNumber evidence="2">3.5.1.28</ecNumber>
    </recommendedName>
</protein>
<evidence type="ECO:0000259" key="5">
    <source>
        <dbReference type="SMART" id="SM00646"/>
    </source>
</evidence>
<dbReference type="Proteomes" id="UP000192277">
    <property type="component" value="Unassembled WGS sequence"/>
</dbReference>
<dbReference type="PANTHER" id="PTHR30404">
    <property type="entry name" value="N-ACETYLMURAMOYL-L-ALANINE AMIDASE"/>
    <property type="match status" value="1"/>
</dbReference>
<evidence type="ECO:0000313" key="6">
    <source>
        <dbReference type="EMBL" id="OQP39045.1"/>
    </source>
</evidence>
<keyword evidence="3" id="KW-0378">Hydrolase</keyword>
<keyword evidence="7" id="KW-1185">Reference proteome</keyword>
<dbReference type="EMBL" id="LWBO01000084">
    <property type="protein sequence ID" value="OQP39045.1"/>
    <property type="molecule type" value="Genomic_DNA"/>
</dbReference>
<dbReference type="RefSeq" id="WP_014217199.1">
    <property type="nucleotide sequence ID" value="NZ_LWBO01000084.1"/>
</dbReference>
<feature type="transmembrane region" description="Helical" evidence="4">
    <location>
        <begin position="100"/>
        <end position="124"/>
    </location>
</feature>
<organism evidence="6 7">
    <name type="scientific">Niastella koreensis</name>
    <dbReference type="NCBI Taxonomy" id="354356"/>
    <lineage>
        <taxon>Bacteria</taxon>
        <taxon>Pseudomonadati</taxon>
        <taxon>Bacteroidota</taxon>
        <taxon>Chitinophagia</taxon>
        <taxon>Chitinophagales</taxon>
        <taxon>Chitinophagaceae</taxon>
        <taxon>Niastella</taxon>
    </lineage>
</organism>
<dbReference type="PANTHER" id="PTHR30404:SF0">
    <property type="entry name" value="N-ACETYLMURAMOYL-L-ALANINE AMIDASE AMIC"/>
    <property type="match status" value="1"/>
</dbReference>
<dbReference type="Pfam" id="PF05569">
    <property type="entry name" value="Peptidase_M56"/>
    <property type="match status" value="1"/>
</dbReference>
<dbReference type="InterPro" id="IPR050695">
    <property type="entry name" value="N-acetylmuramoyl_amidase_3"/>
</dbReference>
<keyword evidence="4" id="KW-0472">Membrane</keyword>
<accession>A0ABX3NND2</accession>
<dbReference type="EC" id="3.5.1.28" evidence="2"/>
<dbReference type="Gene3D" id="3.30.1150.10">
    <property type="match status" value="1"/>
</dbReference>
<evidence type="ECO:0000256" key="1">
    <source>
        <dbReference type="ARBA" id="ARBA00001561"/>
    </source>
</evidence>
<dbReference type="SMART" id="SM00646">
    <property type="entry name" value="Ami_3"/>
    <property type="match status" value="1"/>
</dbReference>
<dbReference type="CDD" id="cd07341">
    <property type="entry name" value="M56_BlaR1_MecR1_like"/>
    <property type="match status" value="1"/>
</dbReference>
<comment type="caution">
    <text evidence="6">The sequence shown here is derived from an EMBL/GenBank/DDBJ whole genome shotgun (WGS) entry which is preliminary data.</text>
</comment>
<evidence type="ECO:0000256" key="4">
    <source>
        <dbReference type="SAM" id="Phobius"/>
    </source>
</evidence>
<name>A0ABX3NND2_9BACT</name>
<proteinExistence type="predicted"/>
<dbReference type="InterPro" id="IPR002508">
    <property type="entry name" value="MurNAc-LAA_cat"/>
</dbReference>
<dbReference type="SUPFAM" id="SSF53187">
    <property type="entry name" value="Zn-dependent exopeptidases"/>
    <property type="match status" value="1"/>
</dbReference>
<dbReference type="SUPFAM" id="SSF74653">
    <property type="entry name" value="TolA/TonB C-terminal domain"/>
    <property type="match status" value="1"/>
</dbReference>
<feature type="transmembrane region" description="Helical" evidence="4">
    <location>
        <begin position="6"/>
        <end position="24"/>
    </location>
</feature>
<feature type="domain" description="MurNAc-LAA" evidence="5">
    <location>
        <begin position="383"/>
        <end position="502"/>
    </location>
</feature>
<keyword evidence="4" id="KW-0812">Transmembrane</keyword>
<dbReference type="CDD" id="cd02696">
    <property type="entry name" value="MurNAc-LAA"/>
    <property type="match status" value="1"/>
</dbReference>
<feature type="transmembrane region" description="Helical" evidence="4">
    <location>
        <begin position="36"/>
        <end position="55"/>
    </location>
</feature>
<reference evidence="6 7" key="1">
    <citation type="submission" date="2016-04" db="EMBL/GenBank/DDBJ databases">
        <authorList>
            <person name="Chen L."/>
            <person name="Zhuang W."/>
            <person name="Wang G."/>
        </authorList>
    </citation>
    <scope>NUCLEOTIDE SEQUENCE [LARGE SCALE GENOMIC DNA]</scope>
    <source>
        <strain evidence="7">GR20</strain>
    </source>
</reference>
<sequence length="654" mass="74328">MTFLLYLGKVMLCSGILLGYYWLFLRNKRFHHYNRFYLLATLLVSVLLPLIKIPVLHHSQSPVNQAVYQTIQVLTVNYGEEDMLHEAPSMSLFLWNMQNLLYLIYIIGTLVLLFALVRSLMYIWRISRRYPAERIGGLQFFNTREPGTPFSFFKKIFWNDELAFNSQEGQQIFQHELFHVQQKHSSDIILIELVTAFFWFNPFFRILKKELKAIHEFLADQYAISGNDRFAYAELLVLQTMKANQLSITNHFFQNHIKRRIAMITTNQSARIGYRSRLMALPVLALVFCTIAFRAQQSGLTENENNLTDHQPITVMIDAGHGGSDPGAASPDGKVKEKDLALQISKKIQQLAPGYKVNVVMTRTDDNFPGGTTDKEDGLRARTALAEKIRPAMYLSIHVSTTGESGPANRTGIEIYIPNDTTQRVNQSKLLGAALTQQLTKVYTTDETLKQRLEKNIWVLQRTPCPAVLIECGYIDNAKDLAYFSNSSNQEAVAKKILEGIVSYAGKPMSMATQAPSADYTSMPSPLHDSILYKISKQFNRNCRYPQQALANHAEGTVYFSVAVNEKGEIGNVKLYEQAPAEAKTINDLVTVSYVNDTPPAKSLTREETQQLFSDMVKRVYDTKPRFSNTDQLPPAQYFFKVSFRLEKPTAPIS</sequence>
<gene>
    <name evidence="6" type="ORF">A4D02_17050</name>
</gene>
<dbReference type="Gene3D" id="3.40.630.40">
    <property type="entry name" value="Zn-dependent exopeptidases"/>
    <property type="match status" value="1"/>
</dbReference>